<dbReference type="PRINTS" id="PR00368">
    <property type="entry name" value="FADPNR"/>
</dbReference>
<keyword evidence="3" id="KW-0274">FAD</keyword>
<evidence type="ECO:0000259" key="4">
    <source>
        <dbReference type="Pfam" id="PF04324"/>
    </source>
</evidence>
<gene>
    <name evidence="6" type="ORF">HNQ79_006034</name>
</gene>
<evidence type="ECO:0000256" key="2">
    <source>
        <dbReference type="ARBA" id="ARBA00022630"/>
    </source>
</evidence>
<keyword evidence="6" id="KW-0560">Oxidoreductase</keyword>
<evidence type="ECO:0000259" key="5">
    <source>
        <dbReference type="Pfam" id="PF07992"/>
    </source>
</evidence>
<dbReference type="RefSeq" id="WP_185036067.1">
    <property type="nucleotide sequence ID" value="NZ_JACHEM010000023.1"/>
</dbReference>
<dbReference type="InterPro" id="IPR036188">
    <property type="entry name" value="FAD/NAD-bd_sf"/>
</dbReference>
<feature type="domain" description="BFD-like [2Fe-2S]-binding" evidence="4">
    <location>
        <begin position="372"/>
        <end position="417"/>
    </location>
</feature>
<dbReference type="InterPro" id="IPR023753">
    <property type="entry name" value="FAD/NAD-binding_dom"/>
</dbReference>
<accession>A0A7X0HNC2</accession>
<comment type="cofactor">
    <cofactor evidence="1">
        <name>FAD</name>
        <dbReference type="ChEBI" id="CHEBI:57692"/>
    </cofactor>
</comment>
<keyword evidence="2" id="KW-0285">Flavoprotein</keyword>
<comment type="caution">
    <text evidence="6">The sequence shown here is derived from an EMBL/GenBank/DDBJ whole genome shotgun (WGS) entry which is preliminary data.</text>
</comment>
<dbReference type="EC" id="1.7.99.4" evidence="6"/>
<evidence type="ECO:0000313" key="6">
    <source>
        <dbReference type="EMBL" id="MBB6439522.1"/>
    </source>
</evidence>
<keyword evidence="7" id="KW-1185">Reference proteome</keyword>
<evidence type="ECO:0000313" key="7">
    <source>
        <dbReference type="Proteomes" id="UP000540423"/>
    </source>
</evidence>
<dbReference type="Gene3D" id="1.10.10.1100">
    <property type="entry name" value="BFD-like [2Fe-2S]-binding domain"/>
    <property type="match status" value="1"/>
</dbReference>
<dbReference type="Pfam" id="PF07992">
    <property type="entry name" value="Pyr_redox_2"/>
    <property type="match status" value="1"/>
</dbReference>
<name>A0A7X0HNC2_9ACTN</name>
<dbReference type="GO" id="GO:0016491">
    <property type="term" value="F:oxidoreductase activity"/>
    <property type="evidence" value="ECO:0007669"/>
    <property type="project" value="UniProtKB-KW"/>
</dbReference>
<reference evidence="6 7" key="1">
    <citation type="submission" date="2020-08" db="EMBL/GenBank/DDBJ databases">
        <title>Genomic Encyclopedia of Type Strains, Phase IV (KMG-IV): sequencing the most valuable type-strain genomes for metagenomic binning, comparative biology and taxonomic classification.</title>
        <authorList>
            <person name="Goeker M."/>
        </authorList>
    </citation>
    <scope>NUCLEOTIDE SEQUENCE [LARGE SCALE GENOMIC DNA]</scope>
    <source>
        <strain evidence="6 7">DSM 40141</strain>
    </source>
</reference>
<evidence type="ECO:0000256" key="1">
    <source>
        <dbReference type="ARBA" id="ARBA00001974"/>
    </source>
</evidence>
<dbReference type="SUPFAM" id="SSF51905">
    <property type="entry name" value="FAD/NAD(P)-binding domain"/>
    <property type="match status" value="2"/>
</dbReference>
<dbReference type="PANTHER" id="PTHR43429">
    <property type="entry name" value="PYRIDINE NUCLEOTIDE-DISULFIDE OXIDOREDUCTASE DOMAIN-CONTAINING"/>
    <property type="match status" value="1"/>
</dbReference>
<dbReference type="Gene3D" id="3.50.50.60">
    <property type="entry name" value="FAD/NAD(P)-binding domain"/>
    <property type="match status" value="2"/>
</dbReference>
<feature type="domain" description="FAD/NAD(P)-binding" evidence="5">
    <location>
        <begin position="3"/>
        <end position="267"/>
    </location>
</feature>
<dbReference type="Pfam" id="PF04324">
    <property type="entry name" value="Fer2_BFD"/>
    <property type="match status" value="1"/>
</dbReference>
<evidence type="ECO:0000256" key="3">
    <source>
        <dbReference type="ARBA" id="ARBA00022827"/>
    </source>
</evidence>
<protein>
    <submittedName>
        <fullName evidence="6">Assimilatory nitrate reductase electron transfer subunit</fullName>
        <ecNumber evidence="6">1.7.99.4</ecNumber>
    </submittedName>
</protein>
<dbReference type="EMBL" id="JACHEM010000023">
    <property type="protein sequence ID" value="MBB6439522.1"/>
    <property type="molecule type" value="Genomic_DNA"/>
</dbReference>
<dbReference type="InterPro" id="IPR007419">
    <property type="entry name" value="BFD-like_2Fe2S-bd_dom"/>
</dbReference>
<sequence>MTRTVIVGNGRSGRAYAARLAERGDSGPLDLLGAEPGPVLPRALLSSVLSGELPPHLLRSPPLPPPVTEYAGVPVTSVDRRRRVVVRADGREFPYDRLVLATGSVPSLPSIAGPAGARSEGVAVLRSAADVARIPPGTAVVLGGGPLAVEAAFALRRAGRTEVALVHRGPWLLDRHLPERAGRALAGRLSAAGVEVHLEQRAESYHRAKLALADGRVLSADALLPCTGTLPESRLAREAGLPVRTGVLTDPAGRTTDSAIHAIGSCVEPLRPRPGGSLLRLRADGEGLLSFGSLADAEESVVLTDPARHRYAALALRAGRVAGAAIIGFPHAVAAVTGLHDSGAPAPRDLLPLLLGSPAVLPTVADPLDAVLCHCNNVTGHRVAAAWRQGAQDLPALVRATRATTGCGGCADEVRALYAVLKAERSDT</sequence>
<proteinExistence type="predicted"/>
<dbReference type="Proteomes" id="UP000540423">
    <property type="component" value="Unassembled WGS sequence"/>
</dbReference>
<dbReference type="PANTHER" id="PTHR43429:SF3">
    <property type="entry name" value="NITRITE REDUCTASE [NAD(P)H]"/>
    <property type="match status" value="1"/>
</dbReference>
<dbReference type="InterPro" id="IPR041854">
    <property type="entry name" value="BFD-like_2Fe2S-bd_dom_sf"/>
</dbReference>
<dbReference type="PRINTS" id="PR00411">
    <property type="entry name" value="PNDRDTASEI"/>
</dbReference>
<organism evidence="6 7">
    <name type="scientific">Streptomyces candidus</name>
    <dbReference type="NCBI Taxonomy" id="67283"/>
    <lineage>
        <taxon>Bacteria</taxon>
        <taxon>Bacillati</taxon>
        <taxon>Actinomycetota</taxon>
        <taxon>Actinomycetes</taxon>
        <taxon>Kitasatosporales</taxon>
        <taxon>Streptomycetaceae</taxon>
        <taxon>Streptomyces</taxon>
    </lineage>
</organism>
<dbReference type="AlphaFoldDB" id="A0A7X0HNC2"/>
<dbReference type="InterPro" id="IPR050260">
    <property type="entry name" value="FAD-bd_OxRdtase"/>
</dbReference>